<proteinExistence type="predicted"/>
<reference evidence="7 8" key="1">
    <citation type="submission" date="2015-01" db="EMBL/GenBank/DDBJ databases">
        <title>Evolution of Trichinella species and genotypes.</title>
        <authorList>
            <person name="Korhonen P.K."/>
            <person name="Edoardo P."/>
            <person name="Giuseppe L.R."/>
            <person name="Gasser R.B."/>
        </authorList>
    </citation>
    <scope>NUCLEOTIDE SEQUENCE [LARGE SCALE GENOMIC DNA]</scope>
    <source>
        <strain evidence="7">ISS2496</strain>
    </source>
</reference>
<comment type="caution">
    <text evidence="7">The sequence shown here is derived from an EMBL/GenBank/DDBJ whole genome shotgun (WGS) entry which is preliminary data.</text>
</comment>
<dbReference type="GO" id="GO:0016760">
    <property type="term" value="F:cellulose synthase (UDP-forming) activity"/>
    <property type="evidence" value="ECO:0007669"/>
    <property type="project" value="InterPro"/>
</dbReference>
<keyword evidence="8" id="KW-1185">Reference proteome</keyword>
<dbReference type="STRING" id="990121.A0A0V0Y2X3"/>
<evidence type="ECO:0000313" key="7">
    <source>
        <dbReference type="EMBL" id="KRX94380.1"/>
    </source>
</evidence>
<protein>
    <submittedName>
        <fullName evidence="7">Cellulose synthase-like protein D5</fullName>
    </submittedName>
</protein>
<keyword evidence="2" id="KW-0328">Glycosyltransferase</keyword>
<dbReference type="EMBL" id="JYDQ01004492">
    <property type="protein sequence ID" value="KRX94380.1"/>
    <property type="molecule type" value="Genomic_DNA"/>
</dbReference>
<dbReference type="GO" id="GO:0030244">
    <property type="term" value="P:cellulose biosynthetic process"/>
    <property type="evidence" value="ECO:0007669"/>
    <property type="project" value="InterPro"/>
</dbReference>
<evidence type="ECO:0000256" key="6">
    <source>
        <dbReference type="ARBA" id="ARBA00023136"/>
    </source>
</evidence>
<evidence type="ECO:0000256" key="3">
    <source>
        <dbReference type="ARBA" id="ARBA00022679"/>
    </source>
</evidence>
<evidence type="ECO:0000256" key="2">
    <source>
        <dbReference type="ARBA" id="ARBA00022676"/>
    </source>
</evidence>
<keyword evidence="3" id="KW-0808">Transferase</keyword>
<evidence type="ECO:0000256" key="1">
    <source>
        <dbReference type="ARBA" id="ARBA00004308"/>
    </source>
</evidence>
<keyword evidence="5" id="KW-1133">Transmembrane helix</keyword>
<comment type="subcellular location">
    <subcellularLocation>
        <location evidence="1">Endomembrane system</location>
    </subcellularLocation>
</comment>
<organism evidence="7 8">
    <name type="scientific">Trichinella patagoniensis</name>
    <dbReference type="NCBI Taxonomy" id="990121"/>
    <lineage>
        <taxon>Eukaryota</taxon>
        <taxon>Metazoa</taxon>
        <taxon>Ecdysozoa</taxon>
        <taxon>Nematoda</taxon>
        <taxon>Enoplea</taxon>
        <taxon>Dorylaimia</taxon>
        <taxon>Trichinellida</taxon>
        <taxon>Trichinellidae</taxon>
        <taxon>Trichinella</taxon>
    </lineage>
</organism>
<keyword evidence="6" id="KW-0472">Membrane</keyword>
<name>A0A0V0Y2X3_9BILA</name>
<keyword evidence="4" id="KW-0812">Transmembrane</keyword>
<gene>
    <name evidence="7" type="primary">CSLD5</name>
    <name evidence="7" type="ORF">T12_15222</name>
</gene>
<dbReference type="AlphaFoldDB" id="A0A0V0Y2X3"/>
<accession>A0A0V0Y2X3</accession>
<dbReference type="InterPro" id="IPR005150">
    <property type="entry name" value="Cellulose_synth"/>
</dbReference>
<evidence type="ECO:0000313" key="8">
    <source>
        <dbReference type="Proteomes" id="UP000054783"/>
    </source>
</evidence>
<dbReference type="GO" id="GO:0016020">
    <property type="term" value="C:membrane"/>
    <property type="evidence" value="ECO:0007669"/>
    <property type="project" value="InterPro"/>
</dbReference>
<dbReference type="GO" id="GO:0012505">
    <property type="term" value="C:endomembrane system"/>
    <property type="evidence" value="ECO:0007669"/>
    <property type="project" value="UniProtKB-SubCell"/>
</dbReference>
<evidence type="ECO:0000256" key="5">
    <source>
        <dbReference type="ARBA" id="ARBA00022989"/>
    </source>
</evidence>
<evidence type="ECO:0000256" key="4">
    <source>
        <dbReference type="ARBA" id="ARBA00022692"/>
    </source>
</evidence>
<dbReference type="Proteomes" id="UP000054783">
    <property type="component" value="Unassembled WGS sequence"/>
</dbReference>
<sequence length="51" mass="6078">MREGMCFMLDSGGDRVCFVQFPQRFEGIDPNDRSYVCWHWMHFSSDSALWV</sequence>
<dbReference type="Pfam" id="PF03552">
    <property type="entry name" value="Cellulose_synt"/>
    <property type="match status" value="1"/>
</dbReference>